<dbReference type="GO" id="GO:0003796">
    <property type="term" value="F:lysozyme activity"/>
    <property type="evidence" value="ECO:0007669"/>
    <property type="project" value="InterPro"/>
</dbReference>
<sequence>MKKKSAGKIIRELSRLGVSVMNAQKISKGHGLKGERARQFIIDNDLLDFSITPLQQKELFLISYAEMISSVKRISRKKINVRNYGAVDWSKLDGRIKDIVFDLRYRGDYTDDSRKLIQKHIARNDLKAFKKAMKDRAFWRSKQDVPEVRFNEHIAWLNK</sequence>
<accession>A0A3B0XR03</accession>
<dbReference type="GO" id="GO:0042742">
    <property type="term" value="P:defense response to bacterium"/>
    <property type="evidence" value="ECO:0007669"/>
    <property type="project" value="UniProtKB-KW"/>
</dbReference>
<keyword evidence="2" id="KW-0081">Bacteriolytic enzyme</keyword>
<dbReference type="AlphaFoldDB" id="A0A3B0XR03"/>
<organism evidence="3">
    <name type="scientific">hydrothermal vent metagenome</name>
    <dbReference type="NCBI Taxonomy" id="652676"/>
    <lineage>
        <taxon>unclassified sequences</taxon>
        <taxon>metagenomes</taxon>
        <taxon>ecological metagenomes</taxon>
    </lineage>
</organism>
<dbReference type="InterPro" id="IPR023347">
    <property type="entry name" value="Lysozyme_dom_sf"/>
</dbReference>
<dbReference type="Gene3D" id="1.10.530.40">
    <property type="match status" value="1"/>
</dbReference>
<evidence type="ECO:0000313" key="3">
    <source>
        <dbReference type="EMBL" id="VAW65667.1"/>
    </source>
</evidence>
<proteinExistence type="predicted"/>
<reference evidence="3" key="1">
    <citation type="submission" date="2018-06" db="EMBL/GenBank/DDBJ databases">
        <authorList>
            <person name="Zhirakovskaya E."/>
        </authorList>
    </citation>
    <scope>NUCLEOTIDE SEQUENCE</scope>
</reference>
<evidence type="ECO:0000256" key="2">
    <source>
        <dbReference type="ARBA" id="ARBA00022638"/>
    </source>
</evidence>
<evidence type="ECO:0000256" key="1">
    <source>
        <dbReference type="ARBA" id="ARBA00022529"/>
    </source>
</evidence>
<dbReference type="EMBL" id="UOFG01000256">
    <property type="protein sequence ID" value="VAW65667.1"/>
    <property type="molecule type" value="Genomic_DNA"/>
</dbReference>
<protein>
    <submittedName>
        <fullName evidence="3">Uncharacterized protein</fullName>
    </submittedName>
</protein>
<name>A0A3B0XR03_9ZZZZ</name>
<keyword evidence="1" id="KW-0929">Antimicrobial</keyword>
<gene>
    <name evidence="3" type="ORF">MNBD_GAMMA11-1868</name>
</gene>
<dbReference type="GO" id="GO:0031640">
    <property type="term" value="P:killing of cells of another organism"/>
    <property type="evidence" value="ECO:0007669"/>
    <property type="project" value="UniProtKB-KW"/>
</dbReference>